<feature type="region of interest" description="Disordered" evidence="1">
    <location>
        <begin position="59"/>
        <end position="79"/>
    </location>
</feature>
<feature type="signal peptide" evidence="2">
    <location>
        <begin position="1"/>
        <end position="19"/>
    </location>
</feature>
<reference evidence="4" key="1">
    <citation type="journal article" date="2020" name="Mol. Plant Microbe">
        <title>Rhizobial microsymbionts of the narrowly endemic Oxytropis species growing in Kamchatka are characterized by significant genetic diversity and possess a set of genes that are associated with T3SS and T6SS secretion systems and can affect the development of symbiosis.</title>
        <authorList>
            <person name="Safronova V."/>
            <person name="Guro P."/>
            <person name="Sazanova A."/>
            <person name="Kuznetsova I."/>
            <person name="Belimov A."/>
            <person name="Yakubov V."/>
            <person name="Chirak E."/>
            <person name="Afonin A."/>
            <person name="Gogolev Y."/>
            <person name="Andronov E."/>
            <person name="Tikhonovich I."/>
        </authorList>
    </citation>
    <scope>NUCLEOTIDE SEQUENCE [LARGE SCALE GENOMIC DNA]</scope>
    <source>
        <strain evidence="4">583</strain>
    </source>
</reference>
<protein>
    <recommendedName>
        <fullName evidence="5">DUF680 domain-containing protein</fullName>
    </recommendedName>
</protein>
<accession>A0A7G6ST81</accession>
<gene>
    <name evidence="3" type="ORF">HB778_14685</name>
</gene>
<organism evidence="3 4">
    <name type="scientific">Mesorhizobium huakuii</name>
    <dbReference type="NCBI Taxonomy" id="28104"/>
    <lineage>
        <taxon>Bacteria</taxon>
        <taxon>Pseudomonadati</taxon>
        <taxon>Pseudomonadota</taxon>
        <taxon>Alphaproteobacteria</taxon>
        <taxon>Hyphomicrobiales</taxon>
        <taxon>Phyllobacteriaceae</taxon>
        <taxon>Mesorhizobium</taxon>
    </lineage>
</organism>
<evidence type="ECO:0008006" key="5">
    <source>
        <dbReference type="Google" id="ProtNLM"/>
    </source>
</evidence>
<evidence type="ECO:0000256" key="2">
    <source>
        <dbReference type="SAM" id="SignalP"/>
    </source>
</evidence>
<evidence type="ECO:0000256" key="1">
    <source>
        <dbReference type="SAM" id="MobiDB-lite"/>
    </source>
</evidence>
<evidence type="ECO:0000313" key="4">
    <source>
        <dbReference type="Proteomes" id="UP000515465"/>
    </source>
</evidence>
<dbReference type="Proteomes" id="UP000515465">
    <property type="component" value="Chromosome"/>
</dbReference>
<evidence type="ECO:0000313" key="3">
    <source>
        <dbReference type="EMBL" id="QND57713.1"/>
    </source>
</evidence>
<name>A0A7G6ST81_9HYPH</name>
<sequence>MRTIALSAAFLVAAGTAFAAGGSDHYGSTNSTKASAGAAEFHTQSITVRNTAIMGSHAMATGDKAEIPTTNSIKPQFEH</sequence>
<dbReference type="AlphaFoldDB" id="A0A7G6ST81"/>
<feature type="compositionally biased region" description="Polar residues" evidence="1">
    <location>
        <begin position="68"/>
        <end position="79"/>
    </location>
</feature>
<dbReference type="RefSeq" id="WP_183464506.1">
    <property type="nucleotide sequence ID" value="NZ_CP050296.1"/>
</dbReference>
<keyword evidence="2" id="KW-0732">Signal</keyword>
<feature type="chain" id="PRO_5029022950" description="DUF680 domain-containing protein" evidence="2">
    <location>
        <begin position="20"/>
        <end position="79"/>
    </location>
</feature>
<proteinExistence type="predicted"/>
<dbReference type="EMBL" id="CP050296">
    <property type="protein sequence ID" value="QND57713.1"/>
    <property type="molecule type" value="Genomic_DNA"/>
</dbReference>